<name>A0A7X0JVI7_9GAMM</name>
<dbReference type="InParanoid" id="A0A7X0JVI7"/>
<gene>
    <name evidence="6" type="ORF">HNR48_002476</name>
</gene>
<protein>
    <recommendedName>
        <fullName evidence="8">MAPEG family protein</fullName>
    </recommendedName>
</protein>
<accession>A0A7X0JVI7</accession>
<evidence type="ECO:0000256" key="5">
    <source>
        <dbReference type="SAM" id="Phobius"/>
    </source>
</evidence>
<comment type="caution">
    <text evidence="6">The sequence shown here is derived from an EMBL/GenBank/DDBJ whole genome shotgun (WGS) entry which is preliminary data.</text>
</comment>
<dbReference type="InterPro" id="IPR023352">
    <property type="entry name" value="MAPEG-like_dom_sf"/>
</dbReference>
<dbReference type="Pfam" id="PF01124">
    <property type="entry name" value="MAPEG"/>
    <property type="match status" value="1"/>
</dbReference>
<dbReference type="Proteomes" id="UP000528457">
    <property type="component" value="Unassembled WGS sequence"/>
</dbReference>
<keyword evidence="7" id="KW-1185">Reference proteome</keyword>
<evidence type="ECO:0000313" key="7">
    <source>
        <dbReference type="Proteomes" id="UP000528457"/>
    </source>
</evidence>
<evidence type="ECO:0000313" key="6">
    <source>
        <dbReference type="EMBL" id="MBB6522191.1"/>
    </source>
</evidence>
<dbReference type="AlphaFoldDB" id="A0A7X0JVI7"/>
<evidence type="ECO:0008006" key="8">
    <source>
        <dbReference type="Google" id="ProtNLM"/>
    </source>
</evidence>
<feature type="transmembrane region" description="Helical" evidence="5">
    <location>
        <begin position="111"/>
        <end position="130"/>
    </location>
</feature>
<dbReference type="RefSeq" id="WP_166846524.1">
    <property type="nucleotide sequence ID" value="NZ_JAAONY010000002.1"/>
</dbReference>
<keyword evidence="3 5" id="KW-1133">Transmembrane helix</keyword>
<keyword evidence="4 5" id="KW-0472">Membrane</keyword>
<organism evidence="6 7">
    <name type="scientific">Pseudoteredinibacter isoporae</name>
    <dbReference type="NCBI Taxonomy" id="570281"/>
    <lineage>
        <taxon>Bacteria</taxon>
        <taxon>Pseudomonadati</taxon>
        <taxon>Pseudomonadota</taxon>
        <taxon>Gammaproteobacteria</taxon>
        <taxon>Cellvibrionales</taxon>
        <taxon>Cellvibrionaceae</taxon>
        <taxon>Pseudoteredinibacter</taxon>
    </lineage>
</organism>
<dbReference type="GO" id="GO:0016020">
    <property type="term" value="C:membrane"/>
    <property type="evidence" value="ECO:0007669"/>
    <property type="project" value="UniProtKB-SubCell"/>
</dbReference>
<keyword evidence="2 5" id="KW-0812">Transmembrane</keyword>
<dbReference type="Gene3D" id="1.20.120.550">
    <property type="entry name" value="Membrane associated eicosanoid/glutathione metabolism-like domain"/>
    <property type="match status" value="1"/>
</dbReference>
<comment type="subcellular location">
    <subcellularLocation>
        <location evidence="1">Membrane</location>
    </subcellularLocation>
</comment>
<proteinExistence type="predicted"/>
<feature type="transmembrane region" description="Helical" evidence="5">
    <location>
        <begin position="6"/>
        <end position="26"/>
    </location>
</feature>
<dbReference type="SUPFAM" id="SSF161084">
    <property type="entry name" value="MAPEG domain-like"/>
    <property type="match status" value="1"/>
</dbReference>
<evidence type="ECO:0000256" key="4">
    <source>
        <dbReference type="ARBA" id="ARBA00023136"/>
    </source>
</evidence>
<evidence type="ECO:0000256" key="2">
    <source>
        <dbReference type="ARBA" id="ARBA00022692"/>
    </source>
</evidence>
<dbReference type="InterPro" id="IPR001129">
    <property type="entry name" value="Membr-assoc_MAPEG"/>
</dbReference>
<reference evidence="6 7" key="1">
    <citation type="submission" date="2020-08" db="EMBL/GenBank/DDBJ databases">
        <title>Genomic Encyclopedia of Type Strains, Phase IV (KMG-IV): sequencing the most valuable type-strain genomes for metagenomic binning, comparative biology and taxonomic classification.</title>
        <authorList>
            <person name="Goeker M."/>
        </authorList>
    </citation>
    <scope>NUCLEOTIDE SEQUENCE [LARGE SCALE GENOMIC DNA]</scope>
    <source>
        <strain evidence="6 7">DSM 22368</strain>
    </source>
</reference>
<evidence type="ECO:0000256" key="1">
    <source>
        <dbReference type="ARBA" id="ARBA00004370"/>
    </source>
</evidence>
<evidence type="ECO:0000256" key="3">
    <source>
        <dbReference type="ARBA" id="ARBA00022989"/>
    </source>
</evidence>
<sequence>MSNDLILPMFAHIILCVSLYALLTLARAPKVWGIGLRDDGANPWGETEPRISANLKNQFEWPLFFYIACLLQITTGETAGALQTALAWIFVAGRVIHSVVQIGTNNIRLRGIVFTINFIAVLAMWAELAYRAL</sequence>
<dbReference type="EMBL" id="JACHHT010000002">
    <property type="protein sequence ID" value="MBB6522191.1"/>
    <property type="molecule type" value="Genomic_DNA"/>
</dbReference>